<dbReference type="Pfam" id="PF04883">
    <property type="entry name" value="HK97-gp10_like"/>
    <property type="match status" value="1"/>
</dbReference>
<name>A0ABD5TYS5_9EURY</name>
<proteinExistence type="predicted"/>
<gene>
    <name evidence="1" type="ORF">ACFQEV_11805</name>
</gene>
<reference evidence="1 2" key="1">
    <citation type="journal article" date="2019" name="Int. J. Syst. Evol. Microbiol.">
        <title>The Global Catalogue of Microorganisms (GCM) 10K type strain sequencing project: providing services to taxonomists for standard genome sequencing and annotation.</title>
        <authorList>
            <consortium name="The Broad Institute Genomics Platform"/>
            <consortium name="The Broad Institute Genome Sequencing Center for Infectious Disease"/>
            <person name="Wu L."/>
            <person name="Ma J."/>
        </authorList>
    </citation>
    <scope>NUCLEOTIDE SEQUENCE [LARGE SCALE GENOMIC DNA]</scope>
    <source>
        <strain evidence="1 2">YIM 94188</strain>
    </source>
</reference>
<sequence length="150" mass="16176">MSVSVDVEWDTTPEELSRSLQKFLDILMDEVERAVGDIALLIEREAKKRAPVDTGTLRASIGHVVNAIGEGYFEAIIGTNVEYAPAVEFGRGPVTADGKALKFTVDGETIFRKSVGPAKAQPFLGPALHAAEGEINDRLQAAVSRAKRRA</sequence>
<organism evidence="1 2">
    <name type="scientific">Halopelagius fulvigenes</name>
    <dbReference type="NCBI Taxonomy" id="1198324"/>
    <lineage>
        <taxon>Archaea</taxon>
        <taxon>Methanobacteriati</taxon>
        <taxon>Methanobacteriota</taxon>
        <taxon>Stenosarchaea group</taxon>
        <taxon>Halobacteria</taxon>
        <taxon>Halobacteriales</taxon>
        <taxon>Haloferacaceae</taxon>
    </lineage>
</organism>
<accession>A0ABD5TYS5</accession>
<dbReference type="EMBL" id="JBHSXH010000015">
    <property type="protein sequence ID" value="MFC6825669.1"/>
    <property type="molecule type" value="Genomic_DNA"/>
</dbReference>
<comment type="caution">
    <text evidence="1">The sequence shown here is derived from an EMBL/GenBank/DDBJ whole genome shotgun (WGS) entry which is preliminary data.</text>
</comment>
<keyword evidence="2" id="KW-1185">Reference proteome</keyword>
<protein>
    <submittedName>
        <fullName evidence="1">HK97 gp10 family phage protein</fullName>
    </submittedName>
</protein>
<evidence type="ECO:0000313" key="1">
    <source>
        <dbReference type="EMBL" id="MFC6825669.1"/>
    </source>
</evidence>
<dbReference type="RefSeq" id="WP_379696114.1">
    <property type="nucleotide sequence ID" value="NZ_JBHSXH010000015.1"/>
</dbReference>
<dbReference type="Proteomes" id="UP001596408">
    <property type="component" value="Unassembled WGS sequence"/>
</dbReference>
<dbReference type="InterPro" id="IPR010064">
    <property type="entry name" value="HK97-gp10_tail"/>
</dbReference>
<evidence type="ECO:0000313" key="2">
    <source>
        <dbReference type="Proteomes" id="UP001596408"/>
    </source>
</evidence>
<dbReference type="AlphaFoldDB" id="A0ABD5TYS5"/>